<organism evidence="2 3">
    <name type="scientific">Catenuloplanes nepalensis</name>
    <dbReference type="NCBI Taxonomy" id="587533"/>
    <lineage>
        <taxon>Bacteria</taxon>
        <taxon>Bacillati</taxon>
        <taxon>Actinomycetota</taxon>
        <taxon>Actinomycetes</taxon>
        <taxon>Micromonosporales</taxon>
        <taxon>Micromonosporaceae</taxon>
        <taxon>Catenuloplanes</taxon>
    </lineage>
</organism>
<protein>
    <submittedName>
        <fullName evidence="2">Uncharacterized protein</fullName>
    </submittedName>
</protein>
<feature type="transmembrane region" description="Helical" evidence="1">
    <location>
        <begin position="102"/>
        <end position="125"/>
    </location>
</feature>
<evidence type="ECO:0000313" key="3">
    <source>
        <dbReference type="Proteomes" id="UP001240984"/>
    </source>
</evidence>
<comment type="caution">
    <text evidence="2">The sequence shown here is derived from an EMBL/GenBank/DDBJ whole genome shotgun (WGS) entry which is preliminary data.</text>
</comment>
<name>A0ABT9MTQ9_9ACTN</name>
<accession>A0ABT9MTQ9</accession>
<sequence>MPGDGDDRSRMPEWIGTWAGVIAPVSVLSALLFYFGYVSARAQYDYFGVDVDAVGLDTQHYVMRSPQPLLVPLIVLTLLGAGLLIGHAAIRDRIGTAGSRAVTAASAAGLVVLAAGTLLLAGYPVAGRWSYYPLVTPLLLAAGGGLTGYTGYLRRLSAPEARTIARRAASVLIYVLVAASVFWATATVAQFSGRGLAMNQARNLGDLPRVILDTKERLHLRDPTVQETALPAEEGQTFRYRYRRLRLLIVGGDRLFLVPEIWSPSNSTLVVPLDGSVRVQFQFQPDPP</sequence>
<dbReference type="Proteomes" id="UP001240984">
    <property type="component" value="Unassembled WGS sequence"/>
</dbReference>
<keyword evidence="1" id="KW-0812">Transmembrane</keyword>
<keyword evidence="1" id="KW-0472">Membrane</keyword>
<gene>
    <name evidence="2" type="ORF">J2S43_003168</name>
</gene>
<feature type="transmembrane region" description="Helical" evidence="1">
    <location>
        <begin position="164"/>
        <end position="184"/>
    </location>
</feature>
<reference evidence="2 3" key="1">
    <citation type="submission" date="2023-07" db="EMBL/GenBank/DDBJ databases">
        <title>Sequencing the genomes of 1000 actinobacteria strains.</title>
        <authorList>
            <person name="Klenk H.-P."/>
        </authorList>
    </citation>
    <scope>NUCLEOTIDE SEQUENCE [LARGE SCALE GENOMIC DNA]</scope>
    <source>
        <strain evidence="2 3">DSM 44710</strain>
    </source>
</reference>
<evidence type="ECO:0000256" key="1">
    <source>
        <dbReference type="SAM" id="Phobius"/>
    </source>
</evidence>
<feature type="transmembrane region" description="Helical" evidence="1">
    <location>
        <begin position="69"/>
        <end position="90"/>
    </location>
</feature>
<feature type="transmembrane region" description="Helical" evidence="1">
    <location>
        <begin position="15"/>
        <end position="37"/>
    </location>
</feature>
<keyword evidence="1" id="KW-1133">Transmembrane helix</keyword>
<keyword evidence="3" id="KW-1185">Reference proteome</keyword>
<evidence type="ECO:0000313" key="2">
    <source>
        <dbReference type="EMBL" id="MDP9794656.1"/>
    </source>
</evidence>
<feature type="transmembrane region" description="Helical" evidence="1">
    <location>
        <begin position="131"/>
        <end position="152"/>
    </location>
</feature>
<dbReference type="EMBL" id="JAUSRA010000001">
    <property type="protein sequence ID" value="MDP9794656.1"/>
    <property type="molecule type" value="Genomic_DNA"/>
</dbReference>
<proteinExistence type="predicted"/>